<evidence type="ECO:0000256" key="6">
    <source>
        <dbReference type="ARBA" id="ARBA00023136"/>
    </source>
</evidence>
<dbReference type="EMBL" id="CP005933">
    <property type="protein sequence ID" value="AIA33940.1"/>
    <property type="molecule type" value="Genomic_DNA"/>
</dbReference>
<evidence type="ECO:0000313" key="9">
    <source>
        <dbReference type="EMBL" id="AIA33940.1"/>
    </source>
</evidence>
<dbReference type="RefSeq" id="WP_038582722.1">
    <property type="nucleotide sequence ID" value="NZ_CP005933.1"/>
</dbReference>
<dbReference type="Proteomes" id="UP000027182">
    <property type="component" value="Chromosome"/>
</dbReference>
<reference evidence="9 10" key="1">
    <citation type="submission" date="2013-04" db="EMBL/GenBank/DDBJ databases">
        <authorList>
            <person name="Lin L."/>
            <person name="Zeng Z."/>
            <person name="Xie J."/>
            <person name="Luo L."/>
            <person name="Yang Z."/>
            <person name="Liang W."/>
            <person name="Lin H."/>
            <person name="Dong C."/>
            <person name="Sun Y."/>
        </authorList>
    </citation>
    <scope>NUCLEOTIDE SEQUENCE [LARGE SCALE GENOMIC DNA]</scope>
    <source>
        <strain evidence="9 10">CQ-W70</strain>
    </source>
</reference>
<dbReference type="SUPFAM" id="SSF52540">
    <property type="entry name" value="P-loop containing nucleoside triphosphate hydrolases"/>
    <property type="match status" value="1"/>
</dbReference>
<evidence type="ECO:0000256" key="8">
    <source>
        <dbReference type="SAM" id="Phobius"/>
    </source>
</evidence>
<keyword evidence="3" id="KW-1003">Cell membrane</keyword>
<dbReference type="Pfam" id="PF02534">
    <property type="entry name" value="T4SS-DNA_transf"/>
    <property type="match status" value="1"/>
</dbReference>
<feature type="transmembrane region" description="Helical" evidence="8">
    <location>
        <begin position="75"/>
        <end position="97"/>
    </location>
</feature>
<dbReference type="PATRIC" id="fig|1316930.3.peg.372"/>
<dbReference type="AlphaFoldDB" id="A0A059Y3K6"/>
<evidence type="ECO:0000256" key="7">
    <source>
        <dbReference type="SAM" id="MobiDB-lite"/>
    </source>
</evidence>
<comment type="subcellular location">
    <subcellularLocation>
        <location evidence="1">Cell membrane</location>
        <topology evidence="1">Multi-pass membrane protein</topology>
    </subcellularLocation>
</comment>
<evidence type="ECO:0000256" key="4">
    <source>
        <dbReference type="ARBA" id="ARBA00022692"/>
    </source>
</evidence>
<dbReference type="CDD" id="cd01127">
    <property type="entry name" value="TrwB_TraG_TraD_VirD4"/>
    <property type="match status" value="1"/>
</dbReference>
<protein>
    <submittedName>
        <fullName evidence="9">Membrane protein</fullName>
    </submittedName>
</protein>
<name>A0A059Y3K6_MYCBV</name>
<dbReference type="InterPro" id="IPR027417">
    <property type="entry name" value="P-loop_NTPase"/>
</dbReference>
<comment type="similarity">
    <text evidence="2">Belongs to the VirD4/TraG family.</text>
</comment>
<sequence>MSDKKAIKKSKVQHFLIYTFVFIIWPSICLLLLPILTYLIQAKSASIFESWVKGQRSFINDIWLFWKINTNYRNYSFLIIFAGMLFWFIALSYQVWIRWIIYKIKNRNNSNSENNWTYNQFTNEGSSKLLRKKFKSGKANFILGKVDKPIWNNPYIVNNTDAHGIVIGIAGSKKTEKIVIPSIHYNANLDYKERPNMIISDPKKQILARTGNILKQKGYEIKVFDFINPKNSLNWNPLQQIWDELHSIKKEDLSDDNYNKAFEKIIEITDALPWPLERDTIWVNQAKAMIHVVIQFLLLYSLEDPNFTIEHFTFRNVAAYTSAAVFKQGKWIEITTKNKEKNKYWSNLFKEQDQLVNIVNETLSGMLANASNVLIAFSQNPTVSKLTSKTNINIKEVVRNDKPYVVFLCFPDHKQVFNFLLSMLVTQIYRDSIDYANSLASQKLPRMLQFYLEEFNSLRIPEIADWMSISRSRNILFLLVLQSYEQLRKYSEKGKDADAIKAQARLVILLETNSDETLKSLSNTLGEKAVKKESISKQSDSNRQTVSTSESKENVMTVAELKYKDPDMTIISSGGSRPIALRLKPAYSYLKKDSYIHDYIDIYDGEFTTDWDLKEMKIIDLYKANTLIDEVKIEKQDEDSIDIKDKLALINFEEIKNYSCFNSNNESLR</sequence>
<feature type="transmembrane region" description="Helical" evidence="8">
    <location>
        <begin position="15"/>
        <end position="40"/>
    </location>
</feature>
<evidence type="ECO:0000256" key="2">
    <source>
        <dbReference type="ARBA" id="ARBA00008806"/>
    </source>
</evidence>
<organism evidence="9 10">
    <name type="scientific">Mycoplasmopsis bovis CQ-W70</name>
    <dbReference type="NCBI Taxonomy" id="1316930"/>
    <lineage>
        <taxon>Bacteria</taxon>
        <taxon>Bacillati</taxon>
        <taxon>Mycoplasmatota</taxon>
        <taxon>Mycoplasmoidales</taxon>
        <taxon>Metamycoplasmataceae</taxon>
        <taxon>Mycoplasmopsis</taxon>
    </lineage>
</organism>
<proteinExistence type="inferred from homology"/>
<accession>A0A059Y3K6</accession>
<feature type="compositionally biased region" description="Polar residues" evidence="7">
    <location>
        <begin position="536"/>
        <end position="549"/>
    </location>
</feature>
<keyword evidence="6 8" id="KW-0472">Membrane</keyword>
<dbReference type="InterPro" id="IPR003688">
    <property type="entry name" value="TraG/VirD4"/>
</dbReference>
<evidence type="ECO:0000256" key="5">
    <source>
        <dbReference type="ARBA" id="ARBA00022989"/>
    </source>
</evidence>
<dbReference type="Gene3D" id="3.40.50.300">
    <property type="entry name" value="P-loop containing nucleotide triphosphate hydrolases"/>
    <property type="match status" value="1"/>
</dbReference>
<dbReference type="HOGENOM" id="CLU_412082_0_0_14"/>
<evidence type="ECO:0000313" key="10">
    <source>
        <dbReference type="Proteomes" id="UP000027182"/>
    </source>
</evidence>
<feature type="region of interest" description="Disordered" evidence="7">
    <location>
        <begin position="532"/>
        <end position="552"/>
    </location>
</feature>
<dbReference type="KEGG" id="mbq:K668_01810"/>
<keyword evidence="4 8" id="KW-0812">Transmembrane</keyword>
<dbReference type="GO" id="GO:0005886">
    <property type="term" value="C:plasma membrane"/>
    <property type="evidence" value="ECO:0007669"/>
    <property type="project" value="UniProtKB-SubCell"/>
</dbReference>
<evidence type="ECO:0000256" key="1">
    <source>
        <dbReference type="ARBA" id="ARBA00004651"/>
    </source>
</evidence>
<dbReference type="PANTHER" id="PTHR37937:SF1">
    <property type="entry name" value="CONJUGATIVE TRANSFER: DNA TRANSPORT"/>
    <property type="match status" value="1"/>
</dbReference>
<dbReference type="InterPro" id="IPR051539">
    <property type="entry name" value="T4SS-coupling_protein"/>
</dbReference>
<gene>
    <name evidence="9" type="ORF">K668_01810</name>
</gene>
<evidence type="ECO:0000256" key="3">
    <source>
        <dbReference type="ARBA" id="ARBA00022475"/>
    </source>
</evidence>
<dbReference type="PANTHER" id="PTHR37937">
    <property type="entry name" value="CONJUGATIVE TRANSFER: DNA TRANSPORT"/>
    <property type="match status" value="1"/>
</dbReference>
<keyword evidence="5 8" id="KW-1133">Transmembrane helix</keyword>